<dbReference type="AlphaFoldDB" id="A0AAN9PK52"/>
<feature type="compositionally biased region" description="Polar residues" evidence="1">
    <location>
        <begin position="1"/>
        <end position="10"/>
    </location>
</feature>
<protein>
    <submittedName>
        <fullName evidence="2">Uncharacterized protein</fullName>
    </submittedName>
</protein>
<evidence type="ECO:0000313" key="2">
    <source>
        <dbReference type="EMBL" id="KAK7302480.1"/>
    </source>
</evidence>
<evidence type="ECO:0000256" key="1">
    <source>
        <dbReference type="SAM" id="MobiDB-lite"/>
    </source>
</evidence>
<feature type="region of interest" description="Disordered" evidence="1">
    <location>
        <begin position="1"/>
        <end position="77"/>
    </location>
</feature>
<dbReference type="Proteomes" id="UP001359559">
    <property type="component" value="Unassembled WGS sequence"/>
</dbReference>
<gene>
    <name evidence="2" type="ORF">RJT34_13370</name>
</gene>
<proteinExistence type="predicted"/>
<comment type="caution">
    <text evidence="2">The sequence shown here is derived from an EMBL/GenBank/DDBJ whole genome shotgun (WGS) entry which is preliminary data.</text>
</comment>
<name>A0AAN9PK52_CLITE</name>
<organism evidence="2 3">
    <name type="scientific">Clitoria ternatea</name>
    <name type="common">Butterfly pea</name>
    <dbReference type="NCBI Taxonomy" id="43366"/>
    <lineage>
        <taxon>Eukaryota</taxon>
        <taxon>Viridiplantae</taxon>
        <taxon>Streptophyta</taxon>
        <taxon>Embryophyta</taxon>
        <taxon>Tracheophyta</taxon>
        <taxon>Spermatophyta</taxon>
        <taxon>Magnoliopsida</taxon>
        <taxon>eudicotyledons</taxon>
        <taxon>Gunneridae</taxon>
        <taxon>Pentapetalae</taxon>
        <taxon>rosids</taxon>
        <taxon>fabids</taxon>
        <taxon>Fabales</taxon>
        <taxon>Fabaceae</taxon>
        <taxon>Papilionoideae</taxon>
        <taxon>50 kb inversion clade</taxon>
        <taxon>NPAAA clade</taxon>
        <taxon>indigoferoid/millettioid clade</taxon>
        <taxon>Phaseoleae</taxon>
        <taxon>Clitoria</taxon>
    </lineage>
</organism>
<evidence type="ECO:0000313" key="3">
    <source>
        <dbReference type="Proteomes" id="UP001359559"/>
    </source>
</evidence>
<feature type="compositionally biased region" description="Basic and acidic residues" evidence="1">
    <location>
        <begin position="31"/>
        <end position="60"/>
    </location>
</feature>
<sequence>MGNCAGNSRNNEIDVPVTQQDTPAPVSHHKFVSDQKEEQGEAMEESKTEEVKAEAEKTQSAEEAMFEITEEKPTGTA</sequence>
<dbReference type="EMBL" id="JAYKXN010000003">
    <property type="protein sequence ID" value="KAK7302480.1"/>
    <property type="molecule type" value="Genomic_DNA"/>
</dbReference>
<reference evidence="2 3" key="1">
    <citation type="submission" date="2024-01" db="EMBL/GenBank/DDBJ databases">
        <title>The genomes of 5 underutilized Papilionoideae crops provide insights into root nodulation and disease resistance.</title>
        <authorList>
            <person name="Yuan L."/>
        </authorList>
    </citation>
    <scope>NUCLEOTIDE SEQUENCE [LARGE SCALE GENOMIC DNA]</scope>
    <source>
        <strain evidence="2">LY-2023</strain>
        <tissue evidence="2">Leaf</tissue>
    </source>
</reference>
<keyword evidence="3" id="KW-1185">Reference proteome</keyword>
<accession>A0AAN9PK52</accession>